<dbReference type="PROSITE" id="PS50887">
    <property type="entry name" value="GGDEF"/>
    <property type="match status" value="1"/>
</dbReference>
<feature type="domain" description="EAL" evidence="11">
    <location>
        <begin position="626"/>
        <end position="880"/>
    </location>
</feature>
<feature type="domain" description="PAS" evidence="9">
    <location>
        <begin position="199"/>
        <end position="244"/>
    </location>
</feature>
<keyword evidence="5 8" id="KW-1133">Transmembrane helix</keyword>
<dbReference type="GO" id="GO:0000155">
    <property type="term" value="F:phosphorelay sensor kinase activity"/>
    <property type="evidence" value="ECO:0007669"/>
    <property type="project" value="InterPro"/>
</dbReference>
<organism evidence="13 14">
    <name type="scientific">Halochromatium glycolicum</name>
    <dbReference type="NCBI Taxonomy" id="85075"/>
    <lineage>
        <taxon>Bacteria</taxon>
        <taxon>Pseudomonadati</taxon>
        <taxon>Pseudomonadota</taxon>
        <taxon>Gammaproteobacteria</taxon>
        <taxon>Chromatiales</taxon>
        <taxon>Chromatiaceae</taxon>
        <taxon>Halochromatium</taxon>
    </lineage>
</organism>
<proteinExistence type="predicted"/>
<dbReference type="InterPro" id="IPR013656">
    <property type="entry name" value="PAS_4"/>
</dbReference>
<dbReference type="GO" id="GO:0071555">
    <property type="term" value="P:cell wall organization"/>
    <property type="evidence" value="ECO:0007669"/>
    <property type="project" value="InterPro"/>
</dbReference>
<dbReference type="Proteomes" id="UP001296776">
    <property type="component" value="Unassembled WGS sequence"/>
</dbReference>
<feature type="transmembrane region" description="Helical" evidence="8">
    <location>
        <begin position="6"/>
        <end position="25"/>
    </location>
</feature>
<dbReference type="CDD" id="cd00130">
    <property type="entry name" value="PAS"/>
    <property type="match status" value="2"/>
</dbReference>
<feature type="transmembrane region" description="Helical" evidence="8">
    <location>
        <begin position="132"/>
        <end position="152"/>
    </location>
</feature>
<dbReference type="SMART" id="SM00086">
    <property type="entry name" value="PAC"/>
    <property type="match status" value="2"/>
</dbReference>
<dbReference type="AlphaFoldDB" id="A0AAJ0U3U3"/>
<evidence type="ECO:0000256" key="4">
    <source>
        <dbReference type="ARBA" id="ARBA00022692"/>
    </source>
</evidence>
<evidence type="ECO:0000313" key="14">
    <source>
        <dbReference type="Proteomes" id="UP001296776"/>
    </source>
</evidence>
<dbReference type="PROSITE" id="PS50113">
    <property type="entry name" value="PAC"/>
    <property type="match status" value="2"/>
</dbReference>
<dbReference type="Gene3D" id="3.30.450.20">
    <property type="entry name" value="PAS domain"/>
    <property type="match status" value="2"/>
</dbReference>
<dbReference type="InterPro" id="IPR001610">
    <property type="entry name" value="PAC"/>
</dbReference>
<keyword evidence="14" id="KW-1185">Reference proteome</keyword>
<dbReference type="Pfam" id="PF08448">
    <property type="entry name" value="PAS_4"/>
    <property type="match status" value="1"/>
</dbReference>
<feature type="transmembrane region" description="Helical" evidence="8">
    <location>
        <begin position="164"/>
        <end position="184"/>
    </location>
</feature>
<evidence type="ECO:0000256" key="7">
    <source>
        <dbReference type="SAM" id="MobiDB-lite"/>
    </source>
</evidence>
<feature type="transmembrane region" description="Helical" evidence="8">
    <location>
        <begin position="37"/>
        <end position="57"/>
    </location>
</feature>
<dbReference type="Gene3D" id="3.20.20.450">
    <property type="entry name" value="EAL domain"/>
    <property type="match status" value="1"/>
</dbReference>
<dbReference type="Pfam" id="PF08447">
    <property type="entry name" value="PAS_3"/>
    <property type="match status" value="1"/>
</dbReference>
<feature type="domain" description="GGDEF" evidence="12">
    <location>
        <begin position="484"/>
        <end position="617"/>
    </location>
</feature>
<evidence type="ECO:0000259" key="9">
    <source>
        <dbReference type="PROSITE" id="PS50112"/>
    </source>
</evidence>
<evidence type="ECO:0000256" key="5">
    <source>
        <dbReference type="ARBA" id="ARBA00022989"/>
    </source>
</evidence>
<dbReference type="RefSeq" id="WP_200345941.1">
    <property type="nucleotide sequence ID" value="NZ_NRSJ01000013.1"/>
</dbReference>
<evidence type="ECO:0000259" key="12">
    <source>
        <dbReference type="PROSITE" id="PS50887"/>
    </source>
</evidence>
<dbReference type="InterPro" id="IPR029787">
    <property type="entry name" value="Nucleotide_cyclase"/>
</dbReference>
<comment type="caution">
    <text evidence="13">The sequence shown here is derived from an EMBL/GenBank/DDBJ whole genome shotgun (WGS) entry which is preliminary data.</text>
</comment>
<dbReference type="Pfam" id="PF07694">
    <property type="entry name" value="5TM-5TMR_LYT"/>
    <property type="match status" value="1"/>
</dbReference>
<gene>
    <name evidence="13" type="ORF">CKO40_09325</name>
</gene>
<comment type="cofactor">
    <cofactor evidence="1">
        <name>Mg(2+)</name>
        <dbReference type="ChEBI" id="CHEBI:18420"/>
    </cofactor>
</comment>
<dbReference type="InterPro" id="IPR000160">
    <property type="entry name" value="GGDEF_dom"/>
</dbReference>
<dbReference type="SMART" id="SM00052">
    <property type="entry name" value="EAL"/>
    <property type="match status" value="1"/>
</dbReference>
<feature type="region of interest" description="Disordered" evidence="7">
    <location>
        <begin position="1011"/>
        <end position="1040"/>
    </location>
</feature>
<reference evidence="13" key="1">
    <citation type="submission" date="2017-08" db="EMBL/GenBank/DDBJ databases">
        <authorList>
            <person name="Imhoff J.F."/>
            <person name="Rahn T."/>
            <person name="Kuenzel S."/>
            <person name="Neulinger S.C."/>
        </authorList>
    </citation>
    <scope>NUCLEOTIDE SEQUENCE</scope>
    <source>
        <strain evidence="13">DSM 11080</strain>
    </source>
</reference>
<dbReference type="InterPro" id="IPR035919">
    <property type="entry name" value="EAL_sf"/>
</dbReference>
<dbReference type="PANTHER" id="PTHR44757:SF2">
    <property type="entry name" value="BIOFILM ARCHITECTURE MAINTENANCE PROTEIN MBAA"/>
    <property type="match status" value="1"/>
</dbReference>
<keyword evidence="4 8" id="KW-0812">Transmembrane</keyword>
<evidence type="ECO:0000256" key="2">
    <source>
        <dbReference type="ARBA" id="ARBA00004651"/>
    </source>
</evidence>
<dbReference type="CDD" id="cd01949">
    <property type="entry name" value="GGDEF"/>
    <property type="match status" value="1"/>
</dbReference>
<dbReference type="InterPro" id="IPR000700">
    <property type="entry name" value="PAS-assoc_C"/>
</dbReference>
<feature type="transmembrane region" description="Helical" evidence="8">
    <location>
        <begin position="69"/>
        <end position="92"/>
    </location>
</feature>
<feature type="compositionally biased region" description="Polar residues" evidence="7">
    <location>
        <begin position="1011"/>
        <end position="1030"/>
    </location>
</feature>
<evidence type="ECO:0000256" key="8">
    <source>
        <dbReference type="SAM" id="Phobius"/>
    </source>
</evidence>
<dbReference type="NCBIfam" id="TIGR00229">
    <property type="entry name" value="sensory_box"/>
    <property type="match status" value="2"/>
</dbReference>
<dbReference type="Pfam" id="PF00990">
    <property type="entry name" value="GGDEF"/>
    <property type="match status" value="1"/>
</dbReference>
<dbReference type="SUPFAM" id="SSF141868">
    <property type="entry name" value="EAL domain-like"/>
    <property type="match status" value="1"/>
</dbReference>
<dbReference type="EMBL" id="NRSJ01000013">
    <property type="protein sequence ID" value="MBK1704732.1"/>
    <property type="molecule type" value="Genomic_DNA"/>
</dbReference>
<evidence type="ECO:0000256" key="3">
    <source>
        <dbReference type="ARBA" id="ARBA00022475"/>
    </source>
</evidence>
<dbReference type="SMART" id="SM00267">
    <property type="entry name" value="GGDEF"/>
    <property type="match status" value="1"/>
</dbReference>
<dbReference type="InterPro" id="IPR043128">
    <property type="entry name" value="Rev_trsase/Diguanyl_cyclase"/>
</dbReference>
<accession>A0AAJ0U3U3</accession>
<protein>
    <recommendedName>
        <fullName evidence="15">PAS domain S-box-containing protein/diguanylate cyclase (GGDEF) domain-containing protein</fullName>
    </recommendedName>
</protein>
<dbReference type="PANTHER" id="PTHR44757">
    <property type="entry name" value="DIGUANYLATE CYCLASE DGCP"/>
    <property type="match status" value="1"/>
</dbReference>
<dbReference type="CDD" id="cd01948">
    <property type="entry name" value="EAL"/>
    <property type="match status" value="1"/>
</dbReference>
<dbReference type="Gene3D" id="3.30.70.270">
    <property type="match status" value="1"/>
</dbReference>
<dbReference type="SUPFAM" id="SSF55785">
    <property type="entry name" value="PYP-like sensor domain (PAS domain)"/>
    <property type="match status" value="2"/>
</dbReference>
<dbReference type="InterPro" id="IPR001633">
    <property type="entry name" value="EAL_dom"/>
</dbReference>
<dbReference type="PROSITE" id="PS50112">
    <property type="entry name" value="PAS"/>
    <property type="match status" value="1"/>
</dbReference>
<dbReference type="Gene3D" id="1.20.120.30">
    <property type="entry name" value="Aspartate receptor, ligand-binding domain"/>
    <property type="match status" value="1"/>
</dbReference>
<evidence type="ECO:0000256" key="6">
    <source>
        <dbReference type="ARBA" id="ARBA00023136"/>
    </source>
</evidence>
<sequence>MDILGGLIQNASLLLALVLAYSLFIARLPSDKRSTQLLIGLLFGVAALLGMMIPVTLKPGVIFDGRTAVVSMAGLFGGLPAAFLSGAIAAAYRAWLGGAGVGMGIATICTASAMGALFYALRRAGIIPVSPWTLALFGLLVHLSALAWVVILPEALRAQILAQVAIPYLTVLPAASLLLGLLLLGQKQRIDNEHALRREHDRMRMLLETVDAIILALDADGRITLINRKGCQLLGYGADELFGKDWFQIVLSCEQEREQARADYRTRVTQAAAGAMDRSSRIRTRDGRERTIAWRNSLIRDDDGAAIGILSAGEDITDREELHARIEKIAAHIPGVIYQFQLWPDGRSAFPFASKGLQDVYGIDPAQVAADATPAFERLDADDSERVRATIEHSAKALSLWHDTYRVNLPDGRRIWVEGQASPQRQPDGSVLWHGYIRDVTDLKRHEAELERIAHYDPLTGVPNRRLLTDRLDLAISRTKRSEHGLAVCYLDLDGFKPINDQCGHAVGDRFLVKVADALRRVVREEDTVARLGGDEFVLLLNEIGRPEDCFGLLNRVLAVIREPFRMGENSYSVSASIGVALCPPDLPDPDTLLRHADQAMYRAKDSGKNTYHLYDAEQDKLLQRRRGKVQQLGQAVQDGQLVLHFQPQVDMISREIIRFEALVRWQRPNEGLVTPGAFLPDIEGTELEVAVDEWVIEATLRQLTDWKALGHRLSVSVNIGARHLLRADFPSRLKQLLNAYPEVAAADLELEILETATLSDFEQAQRSLASCRALGVHFALDDFGTGYSSLAYFRTLPVDVLKIDQSFVRDMLHDPGDRDIVESVVQLSNAFNRSVVAEGVETLAHAALLTWLGCRFGQGYGIARPMPGGEVLGWVASWSAETGWNGLGSELDRDDLHLMVVAQHHRCWLQRVLGAAERSDTVALNELVETPCDFGAWCTGVGRERYQCYPEFQSVVRRHDQVHQLASKLSLGDAPEAQDLRAQQLAALGKASDLLLAEIGRLIAHFDSTTPAPSRAATSVNPQPLSSASARKRPADVFA</sequence>
<feature type="domain" description="PAC" evidence="10">
    <location>
        <begin position="276"/>
        <end position="328"/>
    </location>
</feature>
<feature type="transmembrane region" description="Helical" evidence="8">
    <location>
        <begin position="99"/>
        <end position="120"/>
    </location>
</feature>
<dbReference type="InterPro" id="IPR011620">
    <property type="entry name" value="Sig_transdc_His_kinase_LytS_TM"/>
</dbReference>
<name>A0AAJ0U3U3_9GAMM</name>
<dbReference type="SUPFAM" id="SSF55073">
    <property type="entry name" value="Nucleotide cyclase"/>
    <property type="match status" value="1"/>
</dbReference>
<comment type="subcellular location">
    <subcellularLocation>
        <location evidence="2">Cell membrane</location>
        <topology evidence="2">Multi-pass membrane protein</topology>
    </subcellularLocation>
</comment>
<dbReference type="GO" id="GO:0005886">
    <property type="term" value="C:plasma membrane"/>
    <property type="evidence" value="ECO:0007669"/>
    <property type="project" value="UniProtKB-SubCell"/>
</dbReference>
<dbReference type="InterPro" id="IPR052155">
    <property type="entry name" value="Biofilm_reg_signaling"/>
</dbReference>
<evidence type="ECO:0000259" key="10">
    <source>
        <dbReference type="PROSITE" id="PS50113"/>
    </source>
</evidence>
<dbReference type="InterPro" id="IPR035965">
    <property type="entry name" value="PAS-like_dom_sf"/>
</dbReference>
<evidence type="ECO:0000256" key="1">
    <source>
        <dbReference type="ARBA" id="ARBA00001946"/>
    </source>
</evidence>
<dbReference type="PROSITE" id="PS50883">
    <property type="entry name" value="EAL"/>
    <property type="match status" value="1"/>
</dbReference>
<dbReference type="SMART" id="SM00091">
    <property type="entry name" value="PAS"/>
    <property type="match status" value="2"/>
</dbReference>
<reference evidence="13" key="2">
    <citation type="journal article" date="2020" name="Microorganisms">
        <title>Osmotic Adaptation and Compatible Solute Biosynthesis of Phototrophic Bacteria as Revealed from Genome Analyses.</title>
        <authorList>
            <person name="Imhoff J.F."/>
            <person name="Rahn T."/>
            <person name="Kunzel S."/>
            <person name="Keller A."/>
            <person name="Neulinger S.C."/>
        </authorList>
    </citation>
    <scope>NUCLEOTIDE SEQUENCE</scope>
    <source>
        <strain evidence="13">DSM 11080</strain>
    </source>
</reference>
<dbReference type="Pfam" id="PF00563">
    <property type="entry name" value="EAL"/>
    <property type="match status" value="1"/>
</dbReference>
<dbReference type="NCBIfam" id="TIGR00254">
    <property type="entry name" value="GGDEF"/>
    <property type="match status" value="1"/>
</dbReference>
<evidence type="ECO:0000313" key="13">
    <source>
        <dbReference type="EMBL" id="MBK1704732.1"/>
    </source>
</evidence>
<dbReference type="FunFam" id="3.30.70.270:FF:000001">
    <property type="entry name" value="Diguanylate cyclase domain protein"/>
    <property type="match status" value="1"/>
</dbReference>
<dbReference type="InterPro" id="IPR000014">
    <property type="entry name" value="PAS"/>
</dbReference>
<evidence type="ECO:0000259" key="11">
    <source>
        <dbReference type="PROSITE" id="PS50883"/>
    </source>
</evidence>
<keyword evidence="6 8" id="KW-0472">Membrane</keyword>
<keyword evidence="3" id="KW-1003">Cell membrane</keyword>
<feature type="domain" description="PAC" evidence="10">
    <location>
        <begin position="401"/>
        <end position="452"/>
    </location>
</feature>
<dbReference type="InterPro" id="IPR013655">
    <property type="entry name" value="PAS_fold_3"/>
</dbReference>
<evidence type="ECO:0008006" key="15">
    <source>
        <dbReference type="Google" id="ProtNLM"/>
    </source>
</evidence>